<proteinExistence type="predicted"/>
<gene>
    <name evidence="1" type="ORF">PFLmoz3_00629</name>
</gene>
<evidence type="ECO:0000313" key="2">
    <source>
        <dbReference type="Proteomes" id="UP000061348"/>
    </source>
</evidence>
<name>A0A109LKQ4_PSEFL</name>
<reference evidence="1 2" key="1">
    <citation type="submission" date="2015-05" db="EMBL/GenBank/DDBJ databases">
        <title>A genomic and transcriptomic approach to investigate the blue pigment phenotype in Pseudomonas fluorescens.</title>
        <authorList>
            <person name="Andreani N.A."/>
            <person name="Cardazzo B."/>
        </authorList>
    </citation>
    <scope>NUCLEOTIDE SEQUENCE [LARGE SCALE GENOMIC DNA]</scope>
    <source>
        <strain evidence="1 2">Ps_22</strain>
    </source>
</reference>
<dbReference type="EMBL" id="LCYA01000021">
    <property type="protein sequence ID" value="KWV89687.1"/>
    <property type="molecule type" value="Genomic_DNA"/>
</dbReference>
<dbReference type="AlphaFoldDB" id="A0A109LKQ4"/>
<organism evidence="1 2">
    <name type="scientific">Pseudomonas fluorescens</name>
    <dbReference type="NCBI Taxonomy" id="294"/>
    <lineage>
        <taxon>Bacteria</taxon>
        <taxon>Pseudomonadati</taxon>
        <taxon>Pseudomonadota</taxon>
        <taxon>Gammaproteobacteria</taxon>
        <taxon>Pseudomonadales</taxon>
        <taxon>Pseudomonadaceae</taxon>
        <taxon>Pseudomonas</taxon>
    </lineage>
</organism>
<evidence type="ECO:0000313" key="1">
    <source>
        <dbReference type="EMBL" id="KWV89687.1"/>
    </source>
</evidence>
<sequence length="61" mass="6925">MRMSGEVFCVTTPRRCTSSGKRGKARDTRFCTWIWAMSALVPWAKVAVRIMRPSVADCEVM</sequence>
<dbReference type="Proteomes" id="UP000061348">
    <property type="component" value="Unassembled WGS sequence"/>
</dbReference>
<protein>
    <submittedName>
        <fullName evidence="1">Uncharacterized protein</fullName>
    </submittedName>
</protein>
<accession>A0A109LKQ4</accession>
<comment type="caution">
    <text evidence="1">The sequence shown here is derived from an EMBL/GenBank/DDBJ whole genome shotgun (WGS) entry which is preliminary data.</text>
</comment>